<keyword evidence="2" id="KW-1185">Reference proteome</keyword>
<gene>
    <name evidence="1" type="ORF">OWV82_018099</name>
</gene>
<dbReference type="EMBL" id="CM051403">
    <property type="protein sequence ID" value="KAJ4708090.1"/>
    <property type="molecule type" value="Genomic_DNA"/>
</dbReference>
<sequence length="368" mass="40732">MEAPEFFQGNYCSQFSAEKHHSFDSKTNGGDHFIVEELLDFSNEDAVATDGGAIDNVTGNSTDSSTVTVVDSCNSSSFSGCEPNFAGDVGCRNFSDGHFSSDLCVPYDDLAELEWLSNFVEESFSCEDLQKLQLISGMKARSDESSETRQLQPGLTRDNDSSHTNINTNPNNPIFHPEMAVPAKARSKRSRAAPCNWASRLLVLSPTTSSSEPEVIATVPPPPPPQSSGKKTVKAAASKKKEGGDEGNGEGRKCLHCATDKTPQWRTGPMGPKTLCNACGVRYKSGRLVPEYRPAASPTFVLTKHSNSHRKVLELRRQKEMLRAQQQQQQQFMHHHHHHHHQNMMFDISNGDDYLIHQHVGPDFRHLI</sequence>
<protein>
    <submittedName>
        <fullName evidence="1">GATA transcription factor</fullName>
    </submittedName>
</protein>
<comment type="caution">
    <text evidence="1">The sequence shown here is derived from an EMBL/GenBank/DDBJ whole genome shotgun (WGS) entry which is preliminary data.</text>
</comment>
<name>A0ACC1XCT2_MELAZ</name>
<dbReference type="Proteomes" id="UP001164539">
    <property type="component" value="Chromosome 10"/>
</dbReference>
<organism evidence="1 2">
    <name type="scientific">Melia azedarach</name>
    <name type="common">Chinaberry tree</name>
    <dbReference type="NCBI Taxonomy" id="155640"/>
    <lineage>
        <taxon>Eukaryota</taxon>
        <taxon>Viridiplantae</taxon>
        <taxon>Streptophyta</taxon>
        <taxon>Embryophyta</taxon>
        <taxon>Tracheophyta</taxon>
        <taxon>Spermatophyta</taxon>
        <taxon>Magnoliopsida</taxon>
        <taxon>eudicotyledons</taxon>
        <taxon>Gunneridae</taxon>
        <taxon>Pentapetalae</taxon>
        <taxon>rosids</taxon>
        <taxon>malvids</taxon>
        <taxon>Sapindales</taxon>
        <taxon>Meliaceae</taxon>
        <taxon>Melia</taxon>
    </lineage>
</organism>
<accession>A0ACC1XCT2</accession>
<evidence type="ECO:0000313" key="1">
    <source>
        <dbReference type="EMBL" id="KAJ4708090.1"/>
    </source>
</evidence>
<evidence type="ECO:0000313" key="2">
    <source>
        <dbReference type="Proteomes" id="UP001164539"/>
    </source>
</evidence>
<reference evidence="1 2" key="1">
    <citation type="journal article" date="2023" name="Science">
        <title>Complex scaffold remodeling in plant triterpene biosynthesis.</title>
        <authorList>
            <person name="De La Pena R."/>
            <person name="Hodgson H."/>
            <person name="Liu J.C."/>
            <person name="Stephenson M.J."/>
            <person name="Martin A.C."/>
            <person name="Owen C."/>
            <person name="Harkess A."/>
            <person name="Leebens-Mack J."/>
            <person name="Jimenez L.E."/>
            <person name="Osbourn A."/>
            <person name="Sattely E.S."/>
        </authorList>
    </citation>
    <scope>NUCLEOTIDE SEQUENCE [LARGE SCALE GENOMIC DNA]</scope>
    <source>
        <strain evidence="2">cv. JPN11</strain>
        <tissue evidence="1">Leaf</tissue>
    </source>
</reference>
<proteinExistence type="predicted"/>